<accession>A0ABM3LR13</accession>
<feature type="domain" description="C2H2-type" evidence="10">
    <location>
        <begin position="593"/>
        <end position="621"/>
    </location>
</feature>
<evidence type="ECO:0000256" key="9">
    <source>
        <dbReference type="PROSITE-ProRule" id="PRU00042"/>
    </source>
</evidence>
<dbReference type="SUPFAM" id="SSF57667">
    <property type="entry name" value="beta-beta-alpha zinc fingers"/>
    <property type="match status" value="2"/>
</dbReference>
<dbReference type="InterPro" id="IPR013087">
    <property type="entry name" value="Znf_C2H2_type"/>
</dbReference>
<evidence type="ECO:0000256" key="2">
    <source>
        <dbReference type="ARBA" id="ARBA00022723"/>
    </source>
</evidence>
<dbReference type="PANTHER" id="PTHR47772:SF11">
    <property type="entry name" value="C2H2-TYPE DOMAIN-CONTAINING PROTEIN"/>
    <property type="match status" value="1"/>
</dbReference>
<dbReference type="RefSeq" id="XP_052741515.1">
    <property type="nucleotide sequence ID" value="XM_052885555.1"/>
</dbReference>
<dbReference type="InterPro" id="IPR036236">
    <property type="entry name" value="Znf_C2H2_sf"/>
</dbReference>
<evidence type="ECO:0000256" key="3">
    <source>
        <dbReference type="ARBA" id="ARBA00022737"/>
    </source>
</evidence>
<keyword evidence="4 9" id="KW-0863">Zinc-finger</keyword>
<feature type="domain" description="C2H2-type" evidence="10">
    <location>
        <begin position="538"/>
        <end position="565"/>
    </location>
</feature>
<keyword evidence="8" id="KW-0539">Nucleus</keyword>
<feature type="domain" description="C2H2-type" evidence="10">
    <location>
        <begin position="565"/>
        <end position="592"/>
    </location>
</feature>
<feature type="domain" description="C2H2-type" evidence="10">
    <location>
        <begin position="510"/>
        <end position="537"/>
    </location>
</feature>
<evidence type="ECO:0000256" key="5">
    <source>
        <dbReference type="ARBA" id="ARBA00022833"/>
    </source>
</evidence>
<dbReference type="GeneID" id="112049829"/>
<keyword evidence="5" id="KW-0862">Zinc</keyword>
<reference evidence="12" key="1">
    <citation type="submission" date="2025-08" db="UniProtKB">
        <authorList>
            <consortium name="RefSeq"/>
        </authorList>
    </citation>
    <scope>IDENTIFICATION</scope>
</reference>
<dbReference type="PANTHER" id="PTHR47772">
    <property type="entry name" value="ZINC FINGER PROTEIN 200"/>
    <property type="match status" value="1"/>
</dbReference>
<keyword evidence="2" id="KW-0479">Metal-binding</keyword>
<evidence type="ECO:0000256" key="4">
    <source>
        <dbReference type="ARBA" id="ARBA00022771"/>
    </source>
</evidence>
<evidence type="ECO:0000259" key="10">
    <source>
        <dbReference type="PROSITE" id="PS50157"/>
    </source>
</evidence>
<evidence type="ECO:0000256" key="8">
    <source>
        <dbReference type="ARBA" id="ARBA00023242"/>
    </source>
</evidence>
<sequence length="655" mass="76004">MECDDDIVILIVDDINMTLHTKVDNDIDTSLQTKVDNDNDTLLHTKEEPAGDDILYQNPGNLNSEIETSVKVEAVDEETITDQENFYVDNANDTVYLPEHEDHEKNEVQEEYEIQEKHEIHEEHEVQEEFEEHEVNCEKPVPKTKSRMLKPSERVSYVKCWKSTYPELKDDKELLLDCLVAVMNEIKPPPPPTDYYSLDGIMLKCIHCDHQSATIPKATRHYQETHGERYLHCLACGVNFRRRIQCDHQSATIPKATRHYQETHGERYLHCLACGVNFRRRIQCDHQSATIPKATRHYQETHGERYLHCLACGVNFRRRIQCDHQSATIPKATRHYQETHGERYLHCLACGDNFRRRIQCDHQSATIPKATRHYQETHGERYLHCLACGVNFRRRRTARGTCTAWLAATTSEGELSLALQLVSRRIQCDHQSATIPKATRHYQETHGERYLHCLACGVNFRSKTTLYKHEKTCIAPDAVTVLKARARQLGDKARSRPFLCKPKKKTPKMFPCTDCPAIFKVRSGLTAHQRTHTGQRPYVCWQCLKAYTSNTALRRHEKLHTSQRFECAHCARIFRTRALITAHLDTHLPQKRFACAECSRRYAQRFALQLHVDRVHRGLPPPFACQLCPKRFARLSILKEHMQKAHGLDIVTRKV</sequence>
<evidence type="ECO:0000256" key="7">
    <source>
        <dbReference type="ARBA" id="ARBA00023163"/>
    </source>
</evidence>
<evidence type="ECO:0000313" key="11">
    <source>
        <dbReference type="Proteomes" id="UP001652582"/>
    </source>
</evidence>
<evidence type="ECO:0000256" key="6">
    <source>
        <dbReference type="ARBA" id="ARBA00023015"/>
    </source>
</evidence>
<evidence type="ECO:0000313" key="12">
    <source>
        <dbReference type="RefSeq" id="XP_052741515.1"/>
    </source>
</evidence>
<keyword evidence="7" id="KW-0804">Transcription</keyword>
<dbReference type="SMART" id="SM00355">
    <property type="entry name" value="ZnF_C2H2"/>
    <property type="match status" value="7"/>
</dbReference>
<comment type="subcellular location">
    <subcellularLocation>
        <location evidence="1">Nucleus</location>
    </subcellularLocation>
</comment>
<dbReference type="PROSITE" id="PS50157">
    <property type="entry name" value="ZINC_FINGER_C2H2_2"/>
    <property type="match status" value="5"/>
</dbReference>
<organism evidence="11 12">
    <name type="scientific">Bicyclus anynana</name>
    <name type="common">Squinting bush brown butterfly</name>
    <dbReference type="NCBI Taxonomy" id="110368"/>
    <lineage>
        <taxon>Eukaryota</taxon>
        <taxon>Metazoa</taxon>
        <taxon>Ecdysozoa</taxon>
        <taxon>Arthropoda</taxon>
        <taxon>Hexapoda</taxon>
        <taxon>Insecta</taxon>
        <taxon>Pterygota</taxon>
        <taxon>Neoptera</taxon>
        <taxon>Endopterygota</taxon>
        <taxon>Lepidoptera</taxon>
        <taxon>Glossata</taxon>
        <taxon>Ditrysia</taxon>
        <taxon>Papilionoidea</taxon>
        <taxon>Nymphalidae</taxon>
        <taxon>Satyrinae</taxon>
        <taxon>Satyrini</taxon>
        <taxon>Mycalesina</taxon>
        <taxon>Bicyclus</taxon>
    </lineage>
</organism>
<keyword evidence="6" id="KW-0805">Transcription regulation</keyword>
<keyword evidence="3" id="KW-0677">Repeat</keyword>
<evidence type="ECO:0000256" key="1">
    <source>
        <dbReference type="ARBA" id="ARBA00004123"/>
    </source>
</evidence>
<dbReference type="Gene3D" id="3.30.160.60">
    <property type="entry name" value="Classic Zinc Finger"/>
    <property type="match status" value="4"/>
</dbReference>
<dbReference type="Proteomes" id="UP001652582">
    <property type="component" value="Chromosome 14"/>
</dbReference>
<proteinExistence type="predicted"/>
<keyword evidence="11" id="KW-1185">Reference proteome</keyword>
<feature type="domain" description="C2H2-type" evidence="10">
    <location>
        <begin position="623"/>
        <end position="646"/>
    </location>
</feature>
<dbReference type="Pfam" id="PF00096">
    <property type="entry name" value="zf-C2H2"/>
    <property type="match status" value="2"/>
</dbReference>
<protein>
    <submittedName>
        <fullName evidence="12">Oocyte zinc finger protein XlCOF6</fullName>
    </submittedName>
</protein>
<dbReference type="InterPro" id="IPR050636">
    <property type="entry name" value="C2H2-ZF_domain-containing"/>
</dbReference>
<dbReference type="PROSITE" id="PS00028">
    <property type="entry name" value="ZINC_FINGER_C2H2_1"/>
    <property type="match status" value="5"/>
</dbReference>
<gene>
    <name evidence="12" type="primary">LOC112049829</name>
</gene>
<name>A0ABM3LR13_BICAN</name>